<evidence type="ECO:0000313" key="2">
    <source>
        <dbReference type="EMBL" id="KPI97441.1"/>
    </source>
</evidence>
<dbReference type="AlphaFoldDB" id="A0A194PVM3"/>
<dbReference type="Proteomes" id="UP000053268">
    <property type="component" value="Unassembled WGS sequence"/>
</dbReference>
<protein>
    <recommendedName>
        <fullName evidence="4">Cuticular protein</fullName>
    </recommendedName>
</protein>
<evidence type="ECO:0008006" key="4">
    <source>
        <dbReference type="Google" id="ProtNLM"/>
    </source>
</evidence>
<name>A0A194PVM3_PAPXU</name>
<organism evidence="2 3">
    <name type="scientific">Papilio xuthus</name>
    <name type="common">Asian swallowtail butterfly</name>
    <dbReference type="NCBI Taxonomy" id="66420"/>
    <lineage>
        <taxon>Eukaryota</taxon>
        <taxon>Metazoa</taxon>
        <taxon>Ecdysozoa</taxon>
        <taxon>Arthropoda</taxon>
        <taxon>Hexapoda</taxon>
        <taxon>Insecta</taxon>
        <taxon>Pterygota</taxon>
        <taxon>Neoptera</taxon>
        <taxon>Endopterygota</taxon>
        <taxon>Lepidoptera</taxon>
        <taxon>Glossata</taxon>
        <taxon>Ditrysia</taxon>
        <taxon>Papilionoidea</taxon>
        <taxon>Papilionidae</taxon>
        <taxon>Papilioninae</taxon>
        <taxon>Papilio</taxon>
    </lineage>
</organism>
<keyword evidence="1" id="KW-0732">Signal</keyword>
<evidence type="ECO:0000313" key="3">
    <source>
        <dbReference type="Proteomes" id="UP000053268"/>
    </source>
</evidence>
<keyword evidence="3" id="KW-1185">Reference proteome</keyword>
<proteinExistence type="predicted"/>
<gene>
    <name evidence="2" type="ORF">RR46_09348</name>
</gene>
<sequence length="175" mass="17855">MKSLVVFVAALALAAAAPSGEPGLKKRSIGHAVTYTVPTSVLATQVVEPVVYSSPSVYAPAATVYSTGSAVSHQSRVDVRTSPAVVATSPAVVSASPAVVAAAPAVVDARTVYSAPLYAAPAAVSHQSRYDVRSSPALLTEQVVAPAVYNQHLVAAPSVVDARSLWTPSVYATSW</sequence>
<dbReference type="EMBL" id="KQ459590">
    <property type="protein sequence ID" value="KPI97441.1"/>
    <property type="molecule type" value="Genomic_DNA"/>
</dbReference>
<accession>A0A194PVM3</accession>
<reference evidence="2 3" key="1">
    <citation type="journal article" date="2015" name="Nat. Commun.">
        <title>Outbred genome sequencing and CRISPR/Cas9 gene editing in butterflies.</title>
        <authorList>
            <person name="Li X."/>
            <person name="Fan D."/>
            <person name="Zhang W."/>
            <person name="Liu G."/>
            <person name="Zhang L."/>
            <person name="Zhao L."/>
            <person name="Fang X."/>
            <person name="Chen L."/>
            <person name="Dong Y."/>
            <person name="Chen Y."/>
            <person name="Ding Y."/>
            <person name="Zhao R."/>
            <person name="Feng M."/>
            <person name="Zhu Y."/>
            <person name="Feng Y."/>
            <person name="Jiang X."/>
            <person name="Zhu D."/>
            <person name="Xiang H."/>
            <person name="Feng X."/>
            <person name="Li S."/>
            <person name="Wang J."/>
            <person name="Zhang G."/>
            <person name="Kronforst M.R."/>
            <person name="Wang W."/>
        </authorList>
    </citation>
    <scope>NUCLEOTIDE SEQUENCE [LARGE SCALE GENOMIC DNA]</scope>
    <source>
        <strain evidence="2">Ya'a_city_454_Px</strain>
        <tissue evidence="2">Whole body</tissue>
    </source>
</reference>
<feature type="signal peptide" evidence="1">
    <location>
        <begin position="1"/>
        <end position="16"/>
    </location>
</feature>
<feature type="chain" id="PRO_5008263713" description="Cuticular protein" evidence="1">
    <location>
        <begin position="17"/>
        <end position="175"/>
    </location>
</feature>
<evidence type="ECO:0000256" key="1">
    <source>
        <dbReference type="SAM" id="SignalP"/>
    </source>
</evidence>